<organism evidence="1 2">
    <name type="scientific">Hibiscus trionum</name>
    <name type="common">Flower of an hour</name>
    <dbReference type="NCBI Taxonomy" id="183268"/>
    <lineage>
        <taxon>Eukaryota</taxon>
        <taxon>Viridiplantae</taxon>
        <taxon>Streptophyta</taxon>
        <taxon>Embryophyta</taxon>
        <taxon>Tracheophyta</taxon>
        <taxon>Spermatophyta</taxon>
        <taxon>Magnoliopsida</taxon>
        <taxon>eudicotyledons</taxon>
        <taxon>Gunneridae</taxon>
        <taxon>Pentapetalae</taxon>
        <taxon>rosids</taxon>
        <taxon>malvids</taxon>
        <taxon>Malvales</taxon>
        <taxon>Malvaceae</taxon>
        <taxon>Malvoideae</taxon>
        <taxon>Hibiscus</taxon>
    </lineage>
</organism>
<accession>A0A9W7GZC3</accession>
<dbReference type="AlphaFoldDB" id="A0A9W7GZC3"/>
<dbReference type="OrthoDB" id="1735857at2759"/>
<proteinExistence type="predicted"/>
<dbReference type="Proteomes" id="UP001165190">
    <property type="component" value="Unassembled WGS sequence"/>
</dbReference>
<name>A0A9W7GZC3_HIBTR</name>
<sequence>MELDNKIFQTCTLDESLRNQAGNLKDITRRYEHDTKYWAAAVNDLQKKIKIMKNEHAQLSLEAHACVESIPNLNKMVTSVQALTRYEDFKVKYSEEQAKRKELYNQI</sequence>
<evidence type="ECO:0000313" key="1">
    <source>
        <dbReference type="EMBL" id="GMI66806.1"/>
    </source>
</evidence>
<keyword evidence="2" id="KW-1185">Reference proteome</keyword>
<comment type="caution">
    <text evidence="1">The sequence shown here is derived from an EMBL/GenBank/DDBJ whole genome shotgun (WGS) entry which is preliminary data.</text>
</comment>
<gene>
    <name evidence="1" type="ORF">HRI_000349900</name>
</gene>
<protein>
    <submittedName>
        <fullName evidence="1">MALECTIN DOMAIN KINESIN 2</fullName>
    </submittedName>
</protein>
<evidence type="ECO:0000313" key="2">
    <source>
        <dbReference type="Proteomes" id="UP001165190"/>
    </source>
</evidence>
<dbReference type="EMBL" id="BSYR01000004">
    <property type="protein sequence ID" value="GMI66806.1"/>
    <property type="molecule type" value="Genomic_DNA"/>
</dbReference>
<reference evidence="1" key="1">
    <citation type="submission" date="2023-05" db="EMBL/GenBank/DDBJ databases">
        <title>Genome and transcriptome analyses reveal genes involved in the formation of fine ridges on petal epidermal cells in Hibiscus trionum.</title>
        <authorList>
            <person name="Koshimizu S."/>
            <person name="Masuda S."/>
            <person name="Ishii T."/>
            <person name="Shirasu K."/>
            <person name="Hoshino A."/>
            <person name="Arita M."/>
        </authorList>
    </citation>
    <scope>NUCLEOTIDE SEQUENCE</scope>
    <source>
        <strain evidence="1">Hamamatsu line</strain>
    </source>
</reference>